<dbReference type="GO" id="GO:0046854">
    <property type="term" value="P:phosphatidylinositol phosphate biosynthetic process"/>
    <property type="evidence" value="ECO:0007669"/>
    <property type="project" value="InterPro"/>
</dbReference>
<evidence type="ECO:0000256" key="3">
    <source>
        <dbReference type="ARBA" id="ARBA00022723"/>
    </source>
</evidence>
<feature type="binding site" evidence="5">
    <location>
        <position position="86"/>
    </location>
    <ligand>
        <name>Mg(2+)</name>
        <dbReference type="ChEBI" id="CHEBI:18420"/>
        <label>1</label>
        <note>catalytic</note>
    </ligand>
</feature>
<dbReference type="PANTHER" id="PTHR20854:SF4">
    <property type="entry name" value="INOSITOL-1-MONOPHOSPHATASE-RELATED"/>
    <property type="match status" value="1"/>
</dbReference>
<dbReference type="EMBL" id="RCBY01000257">
    <property type="protein sequence ID" value="RQH27440.1"/>
    <property type="molecule type" value="Genomic_DNA"/>
</dbReference>
<dbReference type="PRINTS" id="PR00377">
    <property type="entry name" value="IMPHPHTASES"/>
</dbReference>
<comment type="cofactor">
    <cofactor evidence="5">
        <name>Mg(2+)</name>
        <dbReference type="ChEBI" id="CHEBI:18420"/>
    </cofactor>
</comment>
<evidence type="ECO:0000256" key="4">
    <source>
        <dbReference type="ARBA" id="ARBA00022842"/>
    </source>
</evidence>
<dbReference type="InterPro" id="IPR000760">
    <property type="entry name" value="Inositol_monophosphatase-like"/>
</dbReference>
<dbReference type="GO" id="GO:0008934">
    <property type="term" value="F:inositol monophosphate 1-phosphatase activity"/>
    <property type="evidence" value="ECO:0007669"/>
    <property type="project" value="TreeGrafter"/>
</dbReference>
<keyword evidence="3 5" id="KW-0479">Metal-binding</keyword>
<dbReference type="AlphaFoldDB" id="A0A3N6MKE7"/>
<feature type="binding site" evidence="5">
    <location>
        <position position="84"/>
    </location>
    <ligand>
        <name>Mg(2+)</name>
        <dbReference type="ChEBI" id="CHEBI:18420"/>
        <label>1</label>
        <note>catalytic</note>
    </ligand>
</feature>
<evidence type="ECO:0000313" key="6">
    <source>
        <dbReference type="EMBL" id="RQH27440.1"/>
    </source>
</evidence>
<organism evidence="6 7">
    <name type="scientific">Okeania hirsuta</name>
    <dbReference type="NCBI Taxonomy" id="1458930"/>
    <lineage>
        <taxon>Bacteria</taxon>
        <taxon>Bacillati</taxon>
        <taxon>Cyanobacteriota</taxon>
        <taxon>Cyanophyceae</taxon>
        <taxon>Oscillatoriophycideae</taxon>
        <taxon>Oscillatoriales</taxon>
        <taxon>Microcoleaceae</taxon>
        <taxon>Okeania</taxon>
    </lineage>
</organism>
<feature type="binding site" evidence="5">
    <location>
        <position position="68"/>
    </location>
    <ligand>
        <name>Mg(2+)</name>
        <dbReference type="ChEBI" id="CHEBI:18420"/>
        <label>1</label>
        <note>catalytic</note>
    </ligand>
</feature>
<dbReference type="GO" id="GO:0046872">
    <property type="term" value="F:metal ion binding"/>
    <property type="evidence" value="ECO:0007669"/>
    <property type="project" value="UniProtKB-KW"/>
</dbReference>
<comment type="caution">
    <text evidence="6">The sequence shown here is derived from an EMBL/GenBank/DDBJ whole genome shotgun (WGS) entry which is preliminary data.</text>
</comment>
<evidence type="ECO:0000313" key="7">
    <source>
        <dbReference type="Proteomes" id="UP000269154"/>
    </source>
</evidence>
<evidence type="ECO:0000256" key="1">
    <source>
        <dbReference type="ARBA" id="ARBA00001033"/>
    </source>
</evidence>
<accession>A0A3N6MKE7</accession>
<dbReference type="Gene3D" id="3.30.540.10">
    <property type="entry name" value="Fructose-1,6-Bisphosphatase, subunit A, domain 1"/>
    <property type="match status" value="1"/>
</dbReference>
<dbReference type="Gene3D" id="3.40.190.80">
    <property type="match status" value="1"/>
</dbReference>
<reference evidence="6 7" key="1">
    <citation type="journal article" date="2018" name="ACS Chem. Biol.">
        <title>Ketoreductase domain dysfunction expands chemodiversity: malyngamide biosynthesis in the cyanobacterium Okeania hirsuta.</title>
        <authorList>
            <person name="Moss N.A."/>
            <person name="Leao T."/>
            <person name="Rankin M."/>
            <person name="McCullough T.M."/>
            <person name="Qu P."/>
            <person name="Korobeynikov A."/>
            <person name="Smith J.L."/>
            <person name="Gerwick L."/>
            <person name="Gerwick W.H."/>
        </authorList>
    </citation>
    <scope>NUCLEOTIDE SEQUENCE [LARGE SCALE GENOMIC DNA]</scope>
    <source>
        <strain evidence="6 7">PAB10Feb10-1</strain>
    </source>
</reference>
<dbReference type="GO" id="GO:0007165">
    <property type="term" value="P:signal transduction"/>
    <property type="evidence" value="ECO:0007669"/>
    <property type="project" value="TreeGrafter"/>
</dbReference>
<dbReference type="RefSeq" id="WP_124147840.1">
    <property type="nucleotide sequence ID" value="NZ_CAWOKI010000325.1"/>
</dbReference>
<dbReference type="EC" id="3.1.3.25" evidence="2"/>
<dbReference type="CDD" id="cd01643">
    <property type="entry name" value="Bacterial_IMPase_like_2"/>
    <property type="match status" value="1"/>
</dbReference>
<gene>
    <name evidence="6" type="ORF">D5R40_27745</name>
</gene>
<dbReference type="InterPro" id="IPR020550">
    <property type="entry name" value="Inositol_monophosphatase_CS"/>
</dbReference>
<dbReference type="SUPFAM" id="SSF56655">
    <property type="entry name" value="Carbohydrate phosphatase"/>
    <property type="match status" value="1"/>
</dbReference>
<dbReference type="PROSITE" id="PS00630">
    <property type="entry name" value="IMP_2"/>
    <property type="match status" value="1"/>
</dbReference>
<keyword evidence="7" id="KW-1185">Reference proteome</keyword>
<dbReference type="GO" id="GO:0006020">
    <property type="term" value="P:inositol metabolic process"/>
    <property type="evidence" value="ECO:0007669"/>
    <property type="project" value="TreeGrafter"/>
</dbReference>
<dbReference type="PANTHER" id="PTHR20854">
    <property type="entry name" value="INOSITOL MONOPHOSPHATASE"/>
    <property type="match status" value="1"/>
</dbReference>
<keyword evidence="4 5" id="KW-0460">Magnesium</keyword>
<feature type="binding site" evidence="5">
    <location>
        <position position="212"/>
    </location>
    <ligand>
        <name>Mg(2+)</name>
        <dbReference type="ChEBI" id="CHEBI:18420"/>
        <label>1</label>
        <note>catalytic</note>
    </ligand>
</feature>
<feature type="binding site" evidence="5">
    <location>
        <position position="87"/>
    </location>
    <ligand>
        <name>Mg(2+)</name>
        <dbReference type="ChEBI" id="CHEBI:18420"/>
        <label>1</label>
        <note>catalytic</note>
    </ligand>
</feature>
<dbReference type="OrthoDB" id="9772456at2"/>
<evidence type="ECO:0000256" key="5">
    <source>
        <dbReference type="PIRSR" id="PIRSR600760-2"/>
    </source>
</evidence>
<comment type="catalytic activity">
    <reaction evidence="1">
        <text>a myo-inositol phosphate + H2O = myo-inositol + phosphate</text>
        <dbReference type="Rhea" id="RHEA:24056"/>
        <dbReference type="ChEBI" id="CHEBI:15377"/>
        <dbReference type="ChEBI" id="CHEBI:17268"/>
        <dbReference type="ChEBI" id="CHEBI:43474"/>
        <dbReference type="ChEBI" id="CHEBI:84139"/>
        <dbReference type="EC" id="3.1.3.25"/>
    </reaction>
</comment>
<protein>
    <recommendedName>
        <fullName evidence="2">inositol-phosphate phosphatase</fullName>
        <ecNumber evidence="2">3.1.3.25</ecNumber>
    </recommendedName>
</protein>
<proteinExistence type="predicted"/>
<dbReference type="Pfam" id="PF00459">
    <property type="entry name" value="Inositol_P"/>
    <property type="match status" value="1"/>
</dbReference>
<sequence length="272" mass="30606">MTEFWNQVLNFAETITFRVGNQLLKDFGNVTADEKADGSLITKSDKWADREIREAIAHTFPTHGILTEETQQIFPSNEWCWIIDPLDATTNFAKGIPIWATSIALLYQGIPIFGYIHLPPLHQSYYGFYYQENQTYLSNPPITRAFLNHQPIQPNQDNITGNHLFNLCSRSTKILPQIPTKIRMLGIASYNFLLVACGASIAGVEATPRIWDIAGAWVIAKAAGAVWIPLESTDIFPLKIGKDYSSHPFPTLVVGNQQLVSYFLPLVQPLRK</sequence>
<evidence type="ECO:0000256" key="2">
    <source>
        <dbReference type="ARBA" id="ARBA00013106"/>
    </source>
</evidence>
<dbReference type="Proteomes" id="UP000269154">
    <property type="component" value="Unassembled WGS sequence"/>
</dbReference>
<name>A0A3N6MKE7_9CYAN</name>